<keyword evidence="1" id="KW-1133">Transmembrane helix</keyword>
<protein>
    <submittedName>
        <fullName evidence="3">Ig-like domain-containing protein</fullName>
    </submittedName>
</protein>
<proteinExistence type="predicted"/>
<keyword evidence="1" id="KW-0812">Transmembrane</keyword>
<feature type="transmembrane region" description="Helical" evidence="1">
    <location>
        <begin position="564"/>
        <end position="583"/>
    </location>
</feature>
<reference evidence="3" key="1">
    <citation type="submission" date="2017-02" db="UniProtKB">
        <authorList>
            <consortium name="WormBaseParasite"/>
        </authorList>
    </citation>
    <scope>IDENTIFICATION</scope>
</reference>
<evidence type="ECO:0000313" key="3">
    <source>
        <dbReference type="WBParaSite" id="PTRK_0000427400.1"/>
    </source>
</evidence>
<dbReference type="Proteomes" id="UP000038045">
    <property type="component" value="Unplaced"/>
</dbReference>
<keyword evidence="1" id="KW-0472">Membrane</keyword>
<accession>A0A0N4ZA67</accession>
<organism evidence="2 3">
    <name type="scientific">Parastrongyloides trichosuri</name>
    <name type="common">Possum-specific nematode worm</name>
    <dbReference type="NCBI Taxonomy" id="131310"/>
    <lineage>
        <taxon>Eukaryota</taxon>
        <taxon>Metazoa</taxon>
        <taxon>Ecdysozoa</taxon>
        <taxon>Nematoda</taxon>
        <taxon>Chromadorea</taxon>
        <taxon>Rhabditida</taxon>
        <taxon>Tylenchina</taxon>
        <taxon>Panagrolaimomorpha</taxon>
        <taxon>Strongyloidoidea</taxon>
        <taxon>Strongyloididae</taxon>
        <taxon>Parastrongyloides</taxon>
    </lineage>
</organism>
<keyword evidence="2" id="KW-1185">Reference proteome</keyword>
<evidence type="ECO:0000256" key="1">
    <source>
        <dbReference type="SAM" id="Phobius"/>
    </source>
</evidence>
<dbReference type="AlphaFoldDB" id="A0A0N4ZA67"/>
<dbReference type="WBParaSite" id="PTRK_0000427400.1">
    <property type="protein sequence ID" value="PTRK_0000427400.1"/>
    <property type="gene ID" value="PTRK_0000427400"/>
</dbReference>
<evidence type="ECO:0000313" key="2">
    <source>
        <dbReference type="Proteomes" id="UP000038045"/>
    </source>
</evidence>
<name>A0A0N4ZA67_PARTI</name>
<sequence>MTLPLKPYLNPVKIFKLKRKDLTNVGDPYGIKFSFDGGSAGYYASSFIRNETNHGYIHVFRMIRYLYCGVGACSLGLVFFDKKLYGSKLNDQTKVFKVDYCVYITLETENNRFAFLTISYNDNRVTLSSCPYENWIRNAGKVKYEIAPHIRNNGYFESTNPEKTHIVTPIYPRKKNYNFFVCGVLKQPMLPDMKVGHKIQKSDEENIHEDHIDGLKDDFVCEGFKNISNLIHFGYLTNKNNYMGENFMEIIEVNLSKRYKLYSGEVILFYEKDKVEKEVMKEIGNSGFKEKGIKVDLICIRELVSTIKATLVPTIESLDFIKQGIKLNDFYIFVEKENLNRKLNIKCLSKIENDNDYIYDHFYSKAAYITVRKYQLDERIGRRDIHNIIVSRDMKAFGKYTCFATRKTNNYKSDYITKGNTYVLPAEGINFNFETVDVNKDGENNASCIQEYGKWSKLKSMEICCNYLNNSSVIITNFVQPNFDISIKNDNIIYNGFLNDTTVRVICKYMTVAWTTFTTKQEFKYQIQRENKLMEKDINDSQNISLLNKKNKKKLNIPNLSGKAGLMFCIIFITIISGLFILFKKRKKRRRDGNQSLLATGSEFTWDSKSNKSPLVTSVSTIRVKRK</sequence>